<dbReference type="GO" id="GO:0003677">
    <property type="term" value="F:DNA binding"/>
    <property type="evidence" value="ECO:0007669"/>
    <property type="project" value="UniProtKB-KW"/>
</dbReference>
<keyword evidence="1" id="KW-0805">Transcription regulation</keyword>
<dbReference type="AlphaFoldDB" id="A0A7Y9S7F1"/>
<protein>
    <submittedName>
        <fullName evidence="5">DNA-binding GntR family transcriptional regulator</fullName>
    </submittedName>
</protein>
<dbReference type="SMART" id="SM00345">
    <property type="entry name" value="HTH_GNTR"/>
    <property type="match status" value="1"/>
</dbReference>
<dbReference type="PROSITE" id="PS50949">
    <property type="entry name" value="HTH_GNTR"/>
    <property type="match status" value="1"/>
</dbReference>
<dbReference type="InterPro" id="IPR000524">
    <property type="entry name" value="Tscrpt_reg_HTH_GntR"/>
</dbReference>
<dbReference type="PANTHER" id="PTHR43537">
    <property type="entry name" value="TRANSCRIPTIONAL REGULATOR, GNTR FAMILY"/>
    <property type="match status" value="1"/>
</dbReference>
<evidence type="ECO:0000256" key="2">
    <source>
        <dbReference type="ARBA" id="ARBA00023125"/>
    </source>
</evidence>
<evidence type="ECO:0000313" key="6">
    <source>
        <dbReference type="Proteomes" id="UP000521748"/>
    </source>
</evidence>
<evidence type="ECO:0000256" key="1">
    <source>
        <dbReference type="ARBA" id="ARBA00023015"/>
    </source>
</evidence>
<dbReference type="SUPFAM" id="SSF48008">
    <property type="entry name" value="GntR ligand-binding domain-like"/>
    <property type="match status" value="1"/>
</dbReference>
<gene>
    <name evidence="5" type="ORF">FHU41_002284</name>
</gene>
<dbReference type="Proteomes" id="UP000521748">
    <property type="component" value="Unassembled WGS sequence"/>
</dbReference>
<dbReference type="PANTHER" id="PTHR43537:SF45">
    <property type="entry name" value="GNTR FAMILY REGULATORY PROTEIN"/>
    <property type="match status" value="1"/>
</dbReference>
<organism evidence="5 6">
    <name type="scientific">Psychromicrobium silvestre</name>
    <dbReference type="NCBI Taxonomy" id="1645614"/>
    <lineage>
        <taxon>Bacteria</taxon>
        <taxon>Bacillati</taxon>
        <taxon>Actinomycetota</taxon>
        <taxon>Actinomycetes</taxon>
        <taxon>Micrococcales</taxon>
        <taxon>Micrococcaceae</taxon>
        <taxon>Psychromicrobium</taxon>
    </lineage>
</organism>
<dbReference type="RefSeq" id="WP_218847207.1">
    <property type="nucleotide sequence ID" value="NZ_JACBYQ010000002.1"/>
</dbReference>
<keyword evidence="3" id="KW-0804">Transcription</keyword>
<dbReference type="InterPro" id="IPR011711">
    <property type="entry name" value="GntR_C"/>
</dbReference>
<dbReference type="SUPFAM" id="SSF46785">
    <property type="entry name" value="Winged helix' DNA-binding domain"/>
    <property type="match status" value="1"/>
</dbReference>
<proteinExistence type="predicted"/>
<evidence type="ECO:0000256" key="3">
    <source>
        <dbReference type="ARBA" id="ARBA00023163"/>
    </source>
</evidence>
<dbReference type="InterPro" id="IPR008920">
    <property type="entry name" value="TF_FadR/GntR_C"/>
</dbReference>
<accession>A0A7Y9S7F1</accession>
<keyword evidence="2 5" id="KW-0238">DNA-binding</keyword>
<dbReference type="EMBL" id="JACBYQ010000002">
    <property type="protein sequence ID" value="NYE96034.1"/>
    <property type="molecule type" value="Genomic_DNA"/>
</dbReference>
<dbReference type="GO" id="GO:0003700">
    <property type="term" value="F:DNA-binding transcription factor activity"/>
    <property type="evidence" value="ECO:0007669"/>
    <property type="project" value="InterPro"/>
</dbReference>
<reference evidence="5 6" key="1">
    <citation type="submission" date="2020-07" db="EMBL/GenBank/DDBJ databases">
        <title>Sequencing the genomes of 1000 actinobacteria strains.</title>
        <authorList>
            <person name="Klenk H.-P."/>
        </authorList>
    </citation>
    <scope>NUCLEOTIDE SEQUENCE [LARGE SCALE GENOMIC DNA]</scope>
    <source>
        <strain evidence="5 6">DSM 102047</strain>
    </source>
</reference>
<comment type="caution">
    <text evidence="5">The sequence shown here is derived from an EMBL/GenBank/DDBJ whole genome shotgun (WGS) entry which is preliminary data.</text>
</comment>
<evidence type="ECO:0000313" key="5">
    <source>
        <dbReference type="EMBL" id="NYE96034.1"/>
    </source>
</evidence>
<dbReference type="Pfam" id="PF07729">
    <property type="entry name" value="FCD"/>
    <property type="match status" value="1"/>
</dbReference>
<dbReference type="Gene3D" id="1.20.120.530">
    <property type="entry name" value="GntR ligand-binding domain-like"/>
    <property type="match status" value="1"/>
</dbReference>
<name>A0A7Y9S7F1_9MICC</name>
<evidence type="ECO:0000259" key="4">
    <source>
        <dbReference type="PROSITE" id="PS50949"/>
    </source>
</evidence>
<dbReference type="SMART" id="SM00895">
    <property type="entry name" value="FCD"/>
    <property type="match status" value="1"/>
</dbReference>
<dbReference type="Pfam" id="PF00392">
    <property type="entry name" value="GntR"/>
    <property type="match status" value="1"/>
</dbReference>
<dbReference type="InterPro" id="IPR036388">
    <property type="entry name" value="WH-like_DNA-bd_sf"/>
</dbReference>
<feature type="domain" description="HTH gntR-type" evidence="4">
    <location>
        <begin position="20"/>
        <end position="87"/>
    </location>
</feature>
<dbReference type="Gene3D" id="1.10.10.10">
    <property type="entry name" value="Winged helix-like DNA-binding domain superfamily/Winged helix DNA-binding domain"/>
    <property type="match status" value="1"/>
</dbReference>
<dbReference type="InterPro" id="IPR036390">
    <property type="entry name" value="WH_DNA-bd_sf"/>
</dbReference>
<sequence>MPEIDFADLFDRKRPDIRRTGTGEMVADVLRQRISDGDLPPGTQLAEEALAESLQVSRNSLREAFRLLSHERLITHELHRGVFVRILTRLDVLEVYTARIFIEVAAVANCTAEQAGLREAMAAVERAELAAARDDWTQVATENLAFHQALVDTVGSRRISEASRQLLAEVRLAFHSMADARAFLEPYISRNRRIAQTLLDGRADLASELMRGYLSDSREQLYGALGLD</sequence>
<keyword evidence="6" id="KW-1185">Reference proteome</keyword>
<dbReference type="CDD" id="cd07377">
    <property type="entry name" value="WHTH_GntR"/>
    <property type="match status" value="1"/>
</dbReference>